<gene>
    <name evidence="2" type="ORF">P8T80_08050</name>
</gene>
<accession>A0ABU3PPD4</accession>
<reference evidence="2 3" key="1">
    <citation type="submission" date="2023-03" db="EMBL/GenBank/DDBJ databases">
        <title>Whole genome sequence of the first Corynebacterium rouxii strains isolated in Brazil: a recent member of Corynebacterium diphtheriae complex.</title>
        <authorList>
            <person name="Vieira V."/>
            <person name="Ramos J.N."/>
            <person name="Araujo M.R.B."/>
            <person name="Baio P.V."/>
            <person name="Sant'Anna L.O."/>
            <person name="Veras J.F.C."/>
            <person name="Vieira E.M.D."/>
            <person name="Sousa M.A.B."/>
            <person name="Camargo C.H."/>
            <person name="Sacchi C.T."/>
            <person name="Campos K.R."/>
            <person name="Santos M.B.N."/>
            <person name="Bokermann S."/>
            <person name="Alvim L.B."/>
            <person name="Santos L.S."/>
            <person name="Mattos-Guaraldi A.L."/>
        </authorList>
    </citation>
    <scope>NUCLEOTIDE SEQUENCE [LARGE SCALE GENOMIC DNA]</scope>
    <source>
        <strain evidence="2 3">70862</strain>
    </source>
</reference>
<dbReference type="Proteomes" id="UP001265983">
    <property type="component" value="Unassembled WGS sequence"/>
</dbReference>
<evidence type="ECO:0000256" key="1">
    <source>
        <dbReference type="SAM" id="MobiDB-lite"/>
    </source>
</evidence>
<organism evidence="2 3">
    <name type="scientific">Corynebacterium rouxii</name>
    <dbReference type="NCBI Taxonomy" id="2719119"/>
    <lineage>
        <taxon>Bacteria</taxon>
        <taxon>Bacillati</taxon>
        <taxon>Actinomycetota</taxon>
        <taxon>Actinomycetes</taxon>
        <taxon>Mycobacteriales</taxon>
        <taxon>Corynebacteriaceae</taxon>
        <taxon>Corynebacterium</taxon>
    </lineage>
</organism>
<protein>
    <submittedName>
        <fullName evidence="2">Uncharacterized protein</fullName>
    </submittedName>
</protein>
<feature type="region of interest" description="Disordered" evidence="1">
    <location>
        <begin position="28"/>
        <end position="82"/>
    </location>
</feature>
<sequence>MTWMTKTLTLDLLAITINYGQQIFDRIRQEPEDPWKHDTPWDQHPTITQTPPTNQTPQPQQEPEPAPDTTPTQEETEKLHTQAQKLLRDISLAGDMEWITGTLFPQLGVTSLNDVPPTDLPRLIKTAQQHQETK</sequence>
<keyword evidence="3" id="KW-1185">Reference proteome</keyword>
<name>A0ABU3PPD4_9CORY</name>
<comment type="caution">
    <text evidence="2">The sequence shown here is derived from an EMBL/GenBank/DDBJ whole genome shotgun (WGS) entry which is preliminary data.</text>
</comment>
<feature type="compositionally biased region" description="Low complexity" evidence="1">
    <location>
        <begin position="45"/>
        <end position="59"/>
    </location>
</feature>
<dbReference type="EMBL" id="JARUHM010000010">
    <property type="protein sequence ID" value="MDT9411329.1"/>
    <property type="molecule type" value="Genomic_DNA"/>
</dbReference>
<proteinExistence type="predicted"/>
<dbReference type="RefSeq" id="WP_315649942.1">
    <property type="nucleotide sequence ID" value="NZ_JARUHM010000010.1"/>
</dbReference>
<evidence type="ECO:0000313" key="2">
    <source>
        <dbReference type="EMBL" id="MDT9411329.1"/>
    </source>
</evidence>
<feature type="compositionally biased region" description="Basic and acidic residues" evidence="1">
    <location>
        <begin position="28"/>
        <end position="41"/>
    </location>
</feature>
<evidence type="ECO:0000313" key="3">
    <source>
        <dbReference type="Proteomes" id="UP001265983"/>
    </source>
</evidence>